<keyword evidence="3" id="KW-1185">Reference proteome</keyword>
<organism evidence="2 3">
    <name type="scientific">Alicyclobacillus macrosporangiidus</name>
    <dbReference type="NCBI Taxonomy" id="392015"/>
    <lineage>
        <taxon>Bacteria</taxon>
        <taxon>Bacillati</taxon>
        <taxon>Bacillota</taxon>
        <taxon>Bacilli</taxon>
        <taxon>Bacillales</taxon>
        <taxon>Alicyclobacillaceae</taxon>
        <taxon>Alicyclobacillus</taxon>
    </lineage>
</organism>
<dbReference type="GO" id="GO:0071111">
    <property type="term" value="F:cyclic-guanylate-specific phosphodiesterase activity"/>
    <property type="evidence" value="ECO:0007669"/>
    <property type="project" value="InterPro"/>
</dbReference>
<evidence type="ECO:0000259" key="1">
    <source>
        <dbReference type="PROSITE" id="PS50883"/>
    </source>
</evidence>
<gene>
    <name evidence="2" type="ORF">SAMN05421543_13218</name>
</gene>
<dbReference type="InterPro" id="IPR043128">
    <property type="entry name" value="Rev_trsase/Diguanyl_cyclase"/>
</dbReference>
<dbReference type="Pfam" id="PF00563">
    <property type="entry name" value="EAL"/>
    <property type="match status" value="1"/>
</dbReference>
<dbReference type="AlphaFoldDB" id="A0A1I7LBK7"/>
<accession>A0A1I7LBK7</accession>
<dbReference type="RefSeq" id="WP_074956441.1">
    <property type="nucleotide sequence ID" value="NZ_FPBV01000032.1"/>
</dbReference>
<protein>
    <submittedName>
        <fullName evidence="2">EAL domain, c-di-GMP-specific phosphodiesterase class I (Or its enzymatically inactive variant)</fullName>
    </submittedName>
</protein>
<feature type="domain" description="EAL" evidence="1">
    <location>
        <begin position="171"/>
        <end position="420"/>
    </location>
</feature>
<dbReference type="InterPro" id="IPR050706">
    <property type="entry name" value="Cyclic-di-GMP_PDE-like"/>
</dbReference>
<dbReference type="SMART" id="SM00052">
    <property type="entry name" value="EAL"/>
    <property type="match status" value="1"/>
</dbReference>
<dbReference type="Proteomes" id="UP000183508">
    <property type="component" value="Unassembled WGS sequence"/>
</dbReference>
<dbReference type="PANTHER" id="PTHR33121:SF76">
    <property type="entry name" value="SIGNALING PROTEIN"/>
    <property type="match status" value="1"/>
</dbReference>
<dbReference type="InterPro" id="IPR035919">
    <property type="entry name" value="EAL_sf"/>
</dbReference>
<dbReference type="Gene3D" id="3.20.20.450">
    <property type="entry name" value="EAL domain"/>
    <property type="match status" value="1"/>
</dbReference>
<dbReference type="EMBL" id="FPBV01000032">
    <property type="protein sequence ID" value="SFV06936.1"/>
    <property type="molecule type" value="Genomic_DNA"/>
</dbReference>
<dbReference type="SUPFAM" id="SSF55073">
    <property type="entry name" value="Nucleotide cyclase"/>
    <property type="match status" value="1"/>
</dbReference>
<dbReference type="OrthoDB" id="9813903at2"/>
<dbReference type="PROSITE" id="PS50883">
    <property type="entry name" value="EAL"/>
    <property type="match status" value="1"/>
</dbReference>
<dbReference type="InterPro" id="IPR029787">
    <property type="entry name" value="Nucleotide_cyclase"/>
</dbReference>
<evidence type="ECO:0000313" key="2">
    <source>
        <dbReference type="EMBL" id="SFV06936.1"/>
    </source>
</evidence>
<proteinExistence type="predicted"/>
<dbReference type="STRING" id="392015.SAMN05421543_13218"/>
<sequence length="428" mass="48120">MSIPLFSHGLPANSLMYQGVQSLGFVDGKPAEARSFTVLYIDVIGFSRFEERHGADACDTLIESLRHAVQERIPMLGRPGCRALHVWDDGFAVMVQGHCDQELIHAAHGFVHAVEVSLNAVLGSAGYPAVRLRHGISAPNPPRGSDDMGRQLYRQITEAARVARRQSSLPESTVVEEFYRVLRTGDIRLRYQPIVHFDSWQTIGWECLSRGPAQSQLEHPERLFECADRLGHLFDLERLCRDRAISGAEPGMQQKLFLNICPRTLIDPGFRHGETRILAERRGLRPDQIVFEITEHQAVDDYRLFNRVIEHYRKQGYQIAIDDTGAGYSGLVTLMEIKPDYVKVDMNLVRSMHLNRTKRDIVSAIQKVSAGFGAIVIAEGIETSEELEAVRECGVEYGQGYLLGMPAERCRPSTFFGRLAESEFGRVT</sequence>
<dbReference type="CDD" id="cd01948">
    <property type="entry name" value="EAL"/>
    <property type="match status" value="1"/>
</dbReference>
<name>A0A1I7LBK7_9BACL</name>
<dbReference type="InterPro" id="IPR001633">
    <property type="entry name" value="EAL_dom"/>
</dbReference>
<dbReference type="PANTHER" id="PTHR33121">
    <property type="entry name" value="CYCLIC DI-GMP PHOSPHODIESTERASE PDEF"/>
    <property type="match status" value="1"/>
</dbReference>
<dbReference type="Gene3D" id="3.30.70.270">
    <property type="match status" value="1"/>
</dbReference>
<evidence type="ECO:0000313" key="3">
    <source>
        <dbReference type="Proteomes" id="UP000183508"/>
    </source>
</evidence>
<dbReference type="SUPFAM" id="SSF141868">
    <property type="entry name" value="EAL domain-like"/>
    <property type="match status" value="1"/>
</dbReference>
<reference evidence="3" key="1">
    <citation type="submission" date="2016-10" db="EMBL/GenBank/DDBJ databases">
        <authorList>
            <person name="Varghese N."/>
        </authorList>
    </citation>
    <scope>NUCLEOTIDE SEQUENCE [LARGE SCALE GENOMIC DNA]</scope>
    <source>
        <strain evidence="3">DSM 17980</strain>
    </source>
</reference>